<protein>
    <submittedName>
        <fullName evidence="1">Uncharacterized protein</fullName>
    </submittedName>
</protein>
<dbReference type="Proteomes" id="UP001143856">
    <property type="component" value="Unassembled WGS sequence"/>
</dbReference>
<organism evidence="1 2">
    <name type="scientific">Xylaria curta</name>
    <dbReference type="NCBI Taxonomy" id="42375"/>
    <lineage>
        <taxon>Eukaryota</taxon>
        <taxon>Fungi</taxon>
        <taxon>Dikarya</taxon>
        <taxon>Ascomycota</taxon>
        <taxon>Pezizomycotina</taxon>
        <taxon>Sordariomycetes</taxon>
        <taxon>Xylariomycetidae</taxon>
        <taxon>Xylariales</taxon>
        <taxon>Xylariaceae</taxon>
        <taxon>Xylaria</taxon>
    </lineage>
</organism>
<keyword evidence="2" id="KW-1185">Reference proteome</keyword>
<gene>
    <name evidence="1" type="ORF">NUW58_g4013</name>
</gene>
<evidence type="ECO:0000313" key="2">
    <source>
        <dbReference type="Proteomes" id="UP001143856"/>
    </source>
</evidence>
<sequence length="484" mass="51804">MVTQTATELEILQPITVNAIHQTYHQLSPPAPRLKELRPQAPESAIPPASATQAREETTVFSKTRAVAFVAHLLLLNLLSSFSNGVIVVGLPTINTALQLEEGLLLWPTGGQLIAFRALQGISNAIIVPSSISIVSTGMRDGRPRNLGFACLGLAYPIGFSLGLVLGGVFIDTIGWRPAFYFVGAFTSALFFAGPWALPRDRPRSAQSIWRQFGSDIDWIGATIASVGLAAVSYVFSTLSADVNNIHQASSIALLIISAASIPAFIGWMHYRVKRNRTALIPNSLWRSFAFTSVCIMVLFSTSVTNCMELYSSLFFQEVQVVSPLGASLRILPSLIAGALISLSTGLFVNRVPVMWSVLVTAVISTVAPLLMAVIDPDWPYCCDVLFTVGLLVISDVFPAHTQALGGAVFNTCAQLGTAIGLSATSLISTAVTDASGYTDTKSPIALLSGYKAVFWTLFAWMVLVSLASVPGLRKIGRIGLKRD</sequence>
<proteinExistence type="predicted"/>
<dbReference type="EMBL" id="JAPDGR010000657">
    <property type="protein sequence ID" value="KAJ2988369.1"/>
    <property type="molecule type" value="Genomic_DNA"/>
</dbReference>
<comment type="caution">
    <text evidence="1">The sequence shown here is derived from an EMBL/GenBank/DDBJ whole genome shotgun (WGS) entry which is preliminary data.</text>
</comment>
<reference evidence="1" key="1">
    <citation type="submission" date="2022-10" db="EMBL/GenBank/DDBJ databases">
        <title>Genome Sequence of Xylaria curta.</title>
        <authorList>
            <person name="Buettner E."/>
        </authorList>
    </citation>
    <scope>NUCLEOTIDE SEQUENCE</scope>
    <source>
        <strain evidence="1">Babe10</strain>
    </source>
</reference>
<accession>A0ACC1PBB5</accession>
<evidence type="ECO:0000313" key="1">
    <source>
        <dbReference type="EMBL" id="KAJ2988369.1"/>
    </source>
</evidence>
<name>A0ACC1PBB5_9PEZI</name>